<protein>
    <submittedName>
        <fullName evidence="2">Putative cuticle protein CPG48</fullName>
    </submittedName>
</protein>
<evidence type="ECO:0000313" key="2">
    <source>
        <dbReference type="EMBL" id="JAA85595.1"/>
    </source>
</evidence>
<feature type="region of interest" description="Disordered" evidence="1">
    <location>
        <begin position="44"/>
        <end position="75"/>
    </location>
</feature>
<evidence type="ECO:0000256" key="1">
    <source>
        <dbReference type="SAM" id="MobiDB-lite"/>
    </source>
</evidence>
<feature type="compositionally biased region" description="Pro residues" evidence="1">
    <location>
        <begin position="51"/>
        <end position="62"/>
    </location>
</feature>
<name>S4PEP3_9NEOP</name>
<dbReference type="EMBL" id="GAIX01006965">
    <property type="protein sequence ID" value="JAA85595.1"/>
    <property type="molecule type" value="Transcribed_RNA"/>
</dbReference>
<reference evidence="2" key="1">
    <citation type="journal article" date="2013" name="BMC Genomics">
        <title>Unscrambling butterfly oogenesis.</title>
        <authorList>
            <person name="Carter J.M."/>
            <person name="Baker S.C."/>
            <person name="Pink R."/>
            <person name="Carter D.R."/>
            <person name="Collins A."/>
            <person name="Tomlin J."/>
            <person name="Gibbs M."/>
            <person name="Breuker C.J."/>
        </authorList>
    </citation>
    <scope>NUCLEOTIDE SEQUENCE</scope>
    <source>
        <tissue evidence="2">Ovary</tissue>
    </source>
</reference>
<feature type="compositionally biased region" description="Polar residues" evidence="1">
    <location>
        <begin position="66"/>
        <end position="75"/>
    </location>
</feature>
<dbReference type="AlphaFoldDB" id="S4PEP3"/>
<sequence>MALNPQMNMCIPPPMNGQGFVMPSYFPSDQYGMMMPNFAPNPMLDASTWGAPPPPPPPPPPAESTEGFQNNYNYG</sequence>
<reference evidence="2" key="2">
    <citation type="submission" date="2013-05" db="EMBL/GenBank/DDBJ databases">
        <authorList>
            <person name="Carter J.-M."/>
            <person name="Baker S.C."/>
            <person name="Pink R."/>
            <person name="Carter D.R.F."/>
            <person name="Collins A."/>
            <person name="Tomlin J."/>
            <person name="Gibbs M."/>
            <person name="Breuker C.J."/>
        </authorList>
    </citation>
    <scope>NUCLEOTIDE SEQUENCE</scope>
    <source>
        <tissue evidence="2">Ovary</tissue>
    </source>
</reference>
<accession>S4PEP3</accession>
<organism evidence="2">
    <name type="scientific">Pararge aegeria</name>
    <name type="common">speckled wood butterfly</name>
    <dbReference type="NCBI Taxonomy" id="116150"/>
    <lineage>
        <taxon>Eukaryota</taxon>
        <taxon>Metazoa</taxon>
        <taxon>Ecdysozoa</taxon>
        <taxon>Arthropoda</taxon>
        <taxon>Hexapoda</taxon>
        <taxon>Insecta</taxon>
        <taxon>Pterygota</taxon>
        <taxon>Neoptera</taxon>
        <taxon>Endopterygota</taxon>
        <taxon>Lepidoptera</taxon>
        <taxon>Glossata</taxon>
        <taxon>Ditrysia</taxon>
        <taxon>Papilionoidea</taxon>
        <taxon>Nymphalidae</taxon>
        <taxon>Satyrinae</taxon>
        <taxon>Satyrini</taxon>
        <taxon>Parargina</taxon>
        <taxon>Pararge</taxon>
    </lineage>
</organism>
<feature type="non-terminal residue" evidence="2">
    <location>
        <position position="75"/>
    </location>
</feature>
<proteinExistence type="predicted"/>